<protein>
    <recommendedName>
        <fullName evidence="6">NAD(P)-binding protein</fullName>
    </recommendedName>
</protein>
<evidence type="ECO:0000256" key="1">
    <source>
        <dbReference type="ARBA" id="ARBA00006484"/>
    </source>
</evidence>
<dbReference type="GO" id="GO:0016491">
    <property type="term" value="F:oxidoreductase activity"/>
    <property type="evidence" value="ECO:0007669"/>
    <property type="project" value="UniProtKB-KW"/>
</dbReference>
<dbReference type="Pfam" id="PF00106">
    <property type="entry name" value="adh_short"/>
    <property type="match status" value="1"/>
</dbReference>
<dbReference type="Gene3D" id="3.40.50.720">
    <property type="entry name" value="NAD(P)-binding Rossmann-like Domain"/>
    <property type="match status" value="1"/>
</dbReference>
<keyword evidence="3" id="KW-0560">Oxidoreductase</keyword>
<dbReference type="InterPro" id="IPR036291">
    <property type="entry name" value="NAD(P)-bd_dom_sf"/>
</dbReference>
<dbReference type="PRINTS" id="PR00081">
    <property type="entry name" value="GDHRDH"/>
</dbReference>
<organism evidence="4 5">
    <name type="scientific">Orbilia brochopaga</name>
    <dbReference type="NCBI Taxonomy" id="3140254"/>
    <lineage>
        <taxon>Eukaryota</taxon>
        <taxon>Fungi</taxon>
        <taxon>Dikarya</taxon>
        <taxon>Ascomycota</taxon>
        <taxon>Pezizomycotina</taxon>
        <taxon>Orbiliomycetes</taxon>
        <taxon>Orbiliales</taxon>
        <taxon>Orbiliaceae</taxon>
        <taxon>Orbilia</taxon>
    </lineage>
</organism>
<dbReference type="PANTHER" id="PTHR24320:SF282">
    <property type="entry name" value="WW DOMAIN-CONTAINING OXIDOREDUCTASE"/>
    <property type="match status" value="1"/>
</dbReference>
<evidence type="ECO:0000256" key="3">
    <source>
        <dbReference type="ARBA" id="ARBA00023002"/>
    </source>
</evidence>
<gene>
    <name evidence="4" type="ORF">TWF696_004747</name>
</gene>
<dbReference type="EMBL" id="JAVHNQ010000003">
    <property type="protein sequence ID" value="KAK6352744.1"/>
    <property type="molecule type" value="Genomic_DNA"/>
</dbReference>
<evidence type="ECO:0000313" key="5">
    <source>
        <dbReference type="Proteomes" id="UP001375240"/>
    </source>
</evidence>
<keyword evidence="2" id="KW-0521">NADP</keyword>
<sequence>MVFTPESLPDMSGRVFIVTGGNAGLGFETAKALAFKNAKVYIGARSAPKAETAIATIQSTLPATTTASLHHLPIDHMDLSTIVTAAHTFLAAEPLLHGLILNAGIMCTPYQLSTNGHEAHWQTNYLAHFLLTALLLPTLQATAQRDDVPIGTVRIVEMTSAAYLWASGAGIAFEAIDLPRGKPFDRYVQSKLANILHIRELQARVGPKGSQPQRGEIWTAAVHPGLNDTGLAASYGASSLFGRTMIKLGFAAKPEKGAYGVILAAASNDFARSWSGCYIVPPAKKSTYYRQANDRNLQEKLWSWTEDELKRLGFLQ</sequence>
<dbReference type="SUPFAM" id="SSF51735">
    <property type="entry name" value="NAD(P)-binding Rossmann-fold domains"/>
    <property type="match status" value="1"/>
</dbReference>
<reference evidence="4 5" key="1">
    <citation type="submission" date="2019-10" db="EMBL/GenBank/DDBJ databases">
        <authorList>
            <person name="Palmer J.M."/>
        </authorList>
    </citation>
    <scope>NUCLEOTIDE SEQUENCE [LARGE SCALE GENOMIC DNA]</scope>
    <source>
        <strain evidence="4 5">TWF696</strain>
    </source>
</reference>
<dbReference type="InterPro" id="IPR002347">
    <property type="entry name" value="SDR_fam"/>
</dbReference>
<comment type="similarity">
    <text evidence="1">Belongs to the short-chain dehydrogenases/reductases (SDR) family.</text>
</comment>
<dbReference type="Proteomes" id="UP001375240">
    <property type="component" value="Unassembled WGS sequence"/>
</dbReference>
<dbReference type="AlphaFoldDB" id="A0AAV9UZW6"/>
<evidence type="ECO:0008006" key="6">
    <source>
        <dbReference type="Google" id="ProtNLM"/>
    </source>
</evidence>
<proteinExistence type="inferred from homology"/>
<accession>A0AAV9UZW6</accession>
<name>A0AAV9UZW6_9PEZI</name>
<comment type="caution">
    <text evidence="4">The sequence shown here is derived from an EMBL/GenBank/DDBJ whole genome shotgun (WGS) entry which is preliminary data.</text>
</comment>
<keyword evidence="5" id="KW-1185">Reference proteome</keyword>
<evidence type="ECO:0000313" key="4">
    <source>
        <dbReference type="EMBL" id="KAK6352744.1"/>
    </source>
</evidence>
<dbReference type="PANTHER" id="PTHR24320">
    <property type="entry name" value="RETINOL DEHYDROGENASE"/>
    <property type="match status" value="1"/>
</dbReference>
<evidence type="ECO:0000256" key="2">
    <source>
        <dbReference type="ARBA" id="ARBA00022857"/>
    </source>
</evidence>